<keyword evidence="7" id="KW-0482">Metalloprotease</keyword>
<evidence type="ECO:0000256" key="5">
    <source>
        <dbReference type="ARBA" id="ARBA00022833"/>
    </source>
</evidence>
<dbReference type="Pfam" id="PF01427">
    <property type="entry name" value="Peptidase_M15"/>
    <property type="match status" value="1"/>
</dbReference>
<dbReference type="InterPro" id="IPR000755">
    <property type="entry name" value="A_A_dipeptidase"/>
</dbReference>
<proteinExistence type="predicted"/>
<dbReference type="OrthoDB" id="9801430at2"/>
<dbReference type="PANTHER" id="PTHR43126:SF2">
    <property type="entry name" value="D-ALANYL-D-ALANINE DIPEPTIDASE"/>
    <property type="match status" value="1"/>
</dbReference>
<evidence type="ECO:0000256" key="3">
    <source>
        <dbReference type="ARBA" id="ARBA00022723"/>
    </source>
</evidence>
<keyword evidence="3" id="KW-0479">Metal-binding</keyword>
<evidence type="ECO:0000256" key="6">
    <source>
        <dbReference type="ARBA" id="ARBA00022997"/>
    </source>
</evidence>
<gene>
    <name evidence="9" type="ORF">D1781_04435</name>
</gene>
<evidence type="ECO:0000256" key="1">
    <source>
        <dbReference type="ARBA" id="ARBA00001362"/>
    </source>
</evidence>
<dbReference type="GO" id="GO:0071555">
    <property type="term" value="P:cell wall organization"/>
    <property type="evidence" value="ECO:0007669"/>
    <property type="project" value="UniProtKB-KW"/>
</dbReference>
<name>A0A3A1U5C7_9MICO</name>
<keyword evidence="4" id="KW-0378">Hydrolase</keyword>
<comment type="catalytic activity">
    <reaction evidence="1">
        <text>D-alanyl-D-alanine + H2O = 2 D-alanine</text>
        <dbReference type="Rhea" id="RHEA:20661"/>
        <dbReference type="ChEBI" id="CHEBI:15377"/>
        <dbReference type="ChEBI" id="CHEBI:57416"/>
        <dbReference type="ChEBI" id="CHEBI:57822"/>
        <dbReference type="EC" id="3.4.13.22"/>
    </reaction>
</comment>
<dbReference type="EMBL" id="QXTG01000001">
    <property type="protein sequence ID" value="RIX30667.1"/>
    <property type="molecule type" value="Genomic_DNA"/>
</dbReference>
<dbReference type="SUPFAM" id="SSF55166">
    <property type="entry name" value="Hedgehog/DD-peptidase"/>
    <property type="match status" value="1"/>
</dbReference>
<dbReference type="Proteomes" id="UP000265742">
    <property type="component" value="Unassembled WGS sequence"/>
</dbReference>
<dbReference type="Gene3D" id="3.30.1380.10">
    <property type="match status" value="1"/>
</dbReference>
<accession>A0A3A1U5C7</accession>
<protein>
    <submittedName>
        <fullName evidence="9">Dipeptidase</fullName>
    </submittedName>
</protein>
<keyword evidence="6" id="KW-0224">Dipeptidase</keyword>
<evidence type="ECO:0000256" key="8">
    <source>
        <dbReference type="ARBA" id="ARBA00023316"/>
    </source>
</evidence>
<dbReference type="PANTHER" id="PTHR43126">
    <property type="entry name" value="D-ALANYL-D-ALANINE DIPEPTIDASE"/>
    <property type="match status" value="1"/>
</dbReference>
<dbReference type="GO" id="GO:0160237">
    <property type="term" value="F:D-Ala-D-Ala dipeptidase activity"/>
    <property type="evidence" value="ECO:0007669"/>
    <property type="project" value="UniProtKB-EC"/>
</dbReference>
<keyword evidence="8" id="KW-0961">Cell wall biogenesis/degradation</keyword>
<evidence type="ECO:0000313" key="9">
    <source>
        <dbReference type="EMBL" id="RIX30667.1"/>
    </source>
</evidence>
<comment type="caution">
    <text evidence="9">The sequence shown here is derived from an EMBL/GenBank/DDBJ whole genome shotgun (WGS) entry which is preliminary data.</text>
</comment>
<keyword evidence="5" id="KW-0862">Zinc</keyword>
<dbReference type="RefSeq" id="WP_119481028.1">
    <property type="nucleotide sequence ID" value="NZ_QXTG01000001.1"/>
</dbReference>
<dbReference type="AlphaFoldDB" id="A0A3A1U5C7"/>
<sequence>MTVLLADPEITAVPVVDSGEPLVPVPADTADPFGERPLVRSGVAARLAVAQLLLPPGRRLRVVEGHRRPTDQRAIWARYEAEVAAAHPAAGDAERRRLTSRFVSPIEVAPHVAGAAVDVTLVDRLGRPLDLGTPIDATPEASGGACFTDAPVGPAAREERRLLGEAMRGAGFVNYPTEWWHWSHGDRYWAWTVRTAAAVYGPIEAPLLAQAAR</sequence>
<dbReference type="InterPro" id="IPR009045">
    <property type="entry name" value="Zn_M74/Hedgehog-like"/>
</dbReference>
<organism evidence="9 10">
    <name type="scientific">Amnibacterium setariae</name>
    <dbReference type="NCBI Taxonomy" id="2306585"/>
    <lineage>
        <taxon>Bacteria</taxon>
        <taxon>Bacillati</taxon>
        <taxon>Actinomycetota</taxon>
        <taxon>Actinomycetes</taxon>
        <taxon>Micrococcales</taxon>
        <taxon>Microbacteriaceae</taxon>
        <taxon>Amnibacterium</taxon>
    </lineage>
</organism>
<reference evidence="10" key="1">
    <citation type="submission" date="2018-09" db="EMBL/GenBank/DDBJ databases">
        <authorList>
            <person name="Kim I."/>
        </authorList>
    </citation>
    <scope>NUCLEOTIDE SEQUENCE [LARGE SCALE GENOMIC DNA]</scope>
    <source>
        <strain evidence="10">DD4a</strain>
    </source>
</reference>
<dbReference type="GO" id="GO:0008237">
    <property type="term" value="F:metallopeptidase activity"/>
    <property type="evidence" value="ECO:0007669"/>
    <property type="project" value="UniProtKB-KW"/>
</dbReference>
<dbReference type="GO" id="GO:0046872">
    <property type="term" value="F:metal ion binding"/>
    <property type="evidence" value="ECO:0007669"/>
    <property type="project" value="UniProtKB-KW"/>
</dbReference>
<evidence type="ECO:0000256" key="4">
    <source>
        <dbReference type="ARBA" id="ARBA00022801"/>
    </source>
</evidence>
<evidence type="ECO:0000313" key="10">
    <source>
        <dbReference type="Proteomes" id="UP000265742"/>
    </source>
</evidence>
<evidence type="ECO:0000256" key="2">
    <source>
        <dbReference type="ARBA" id="ARBA00022670"/>
    </source>
</evidence>
<keyword evidence="10" id="KW-1185">Reference proteome</keyword>
<evidence type="ECO:0000256" key="7">
    <source>
        <dbReference type="ARBA" id="ARBA00023049"/>
    </source>
</evidence>
<dbReference type="GO" id="GO:0006508">
    <property type="term" value="P:proteolysis"/>
    <property type="evidence" value="ECO:0007669"/>
    <property type="project" value="UniProtKB-KW"/>
</dbReference>
<keyword evidence="2" id="KW-0645">Protease</keyword>